<evidence type="ECO:0000313" key="3">
    <source>
        <dbReference type="Proteomes" id="UP000311008"/>
    </source>
</evidence>
<evidence type="ECO:0000259" key="1">
    <source>
        <dbReference type="Pfam" id="PF04536"/>
    </source>
</evidence>
<dbReference type="PANTHER" id="PTHR30373">
    <property type="entry name" value="UPF0603 PROTEIN YGCG"/>
    <property type="match status" value="1"/>
</dbReference>
<dbReference type="KEGG" id="mmec:FIU01_10035"/>
<dbReference type="OrthoDB" id="5683663at2"/>
<gene>
    <name evidence="2" type="ORF">FIU01_10035</name>
</gene>
<dbReference type="Proteomes" id="UP000311008">
    <property type="component" value="Chromosome"/>
</dbReference>
<dbReference type="EMBL" id="CP040946">
    <property type="protein sequence ID" value="QDC44824.1"/>
    <property type="molecule type" value="Genomic_DNA"/>
</dbReference>
<dbReference type="Gene3D" id="3.10.310.50">
    <property type="match status" value="1"/>
</dbReference>
<sequence>MKSVHPIKRWLRHAWSHPRHVSGLFPPDSLKHIEHAIAQSERHHAGEIRVVIESGLPTYAIFKGLSPRRRAMHLFGHFNIWDTEHNNGVLIYLLLADHDVEIVADRGIHRQVGEAGWQQICQHMEGMFRSGQFESGVLYGIQAIGEQLAKHFPPEAISRNELSNRVLIL</sequence>
<accession>A0A5B8CU32</accession>
<name>A0A5B8CU32_9PROT</name>
<keyword evidence="3" id="KW-1185">Reference proteome</keyword>
<dbReference type="Pfam" id="PF04536">
    <property type="entry name" value="TPM_phosphatase"/>
    <property type="match status" value="1"/>
</dbReference>
<proteinExistence type="predicted"/>
<feature type="domain" description="TPM" evidence="1">
    <location>
        <begin position="23"/>
        <end position="146"/>
    </location>
</feature>
<organism evidence="2 3">
    <name type="scientific">Methylophilus medardicus</name>
    <dbReference type="NCBI Taxonomy" id="2588534"/>
    <lineage>
        <taxon>Bacteria</taxon>
        <taxon>Pseudomonadati</taxon>
        <taxon>Pseudomonadota</taxon>
        <taxon>Betaproteobacteria</taxon>
        <taxon>Nitrosomonadales</taxon>
        <taxon>Methylophilaceae</taxon>
        <taxon>Methylophilus</taxon>
    </lineage>
</organism>
<protein>
    <recommendedName>
        <fullName evidence="1">TPM domain-containing protein</fullName>
    </recommendedName>
</protein>
<dbReference type="RefSeq" id="WP_140004154.1">
    <property type="nucleotide sequence ID" value="NZ_CP040946.1"/>
</dbReference>
<dbReference type="AlphaFoldDB" id="A0A5B8CU32"/>
<dbReference type="InterPro" id="IPR007621">
    <property type="entry name" value="TPM_dom"/>
</dbReference>
<evidence type="ECO:0000313" key="2">
    <source>
        <dbReference type="EMBL" id="QDC44824.1"/>
    </source>
</evidence>
<reference evidence="3" key="1">
    <citation type="journal article" date="2019" name="ISME J.">
        <title>Evolution in action: habitat transition from sediment to the pelagial leads to genome streamlining in Methylophilaceae.</title>
        <authorList>
            <person name="Salcher M."/>
            <person name="Schaefle D."/>
            <person name="Kaspar M."/>
            <person name="Neuenschwander S.M."/>
            <person name="Ghai R."/>
        </authorList>
    </citation>
    <scope>NUCLEOTIDE SEQUENCE [LARGE SCALE GENOMIC DNA]</scope>
    <source>
        <strain evidence="3">MMS-M-51</strain>
    </source>
</reference>
<dbReference type="PANTHER" id="PTHR30373:SF8">
    <property type="entry name" value="BLL7265 PROTEIN"/>
    <property type="match status" value="1"/>
</dbReference>